<dbReference type="OrthoDB" id="9793216at2"/>
<dbReference type="InterPro" id="IPR034660">
    <property type="entry name" value="DinB/YfiT-like"/>
</dbReference>
<dbReference type="Gene3D" id="1.20.120.450">
    <property type="entry name" value="dinb family like domain"/>
    <property type="match status" value="1"/>
</dbReference>
<dbReference type="SUPFAM" id="SSF109854">
    <property type="entry name" value="DinB/YfiT-like putative metalloenzymes"/>
    <property type="match status" value="1"/>
</dbReference>
<evidence type="ECO:0008006" key="3">
    <source>
        <dbReference type="Google" id="ProtNLM"/>
    </source>
</evidence>
<protein>
    <recommendedName>
        <fullName evidence="3">Metal-dependent hydrolase</fullName>
    </recommendedName>
</protein>
<name>A0A9Q7E9N7_MYROD</name>
<reference evidence="1 2" key="1">
    <citation type="submission" date="2021-01" db="EMBL/GenBank/DDBJ databases">
        <title>FDA dAtabase for Regulatory Grade micrObial Sequences (FDA-ARGOS): Supporting development and validation of Infectious Disease Dx tests.</title>
        <authorList>
            <person name="Sproer C."/>
            <person name="Gronow S."/>
            <person name="Severitt S."/>
            <person name="Schroder I."/>
            <person name="Tallon L."/>
            <person name="Sadzewicz L."/>
            <person name="Zhao X."/>
            <person name="Boylan J."/>
            <person name="Ott S."/>
            <person name="Bowen H."/>
            <person name="Vavikolanu K."/>
            <person name="Mehta A."/>
            <person name="Aluvathingal J."/>
            <person name="Nadendla S."/>
            <person name="Lowell S."/>
            <person name="Myers T."/>
            <person name="Yan Y."/>
            <person name="Sichtig H."/>
        </authorList>
    </citation>
    <scope>NUCLEOTIDE SEQUENCE [LARGE SCALE GENOMIC DNA]</scope>
    <source>
        <strain evidence="1 2">FDAARGOS_1131</strain>
    </source>
</reference>
<dbReference type="Proteomes" id="UP000596202">
    <property type="component" value="Chromosome"/>
</dbReference>
<proteinExistence type="predicted"/>
<sequence length="160" mass="19057">MGTFPFKKNKQNKTNKYNQMKHAILEFEHLIEQFPTEVLAIPLVDLQHKLSEEKWSKKEILGHLIDSATVNYLRFIKAQFQENPQLFYEQVEYCAGANYQETELTQLLSLWQSLNRQLVFLFHTIHTRNLGDRLCNDQTLAYLIEDYVHHFKHHRAQILA</sequence>
<evidence type="ECO:0000313" key="2">
    <source>
        <dbReference type="Proteomes" id="UP000596202"/>
    </source>
</evidence>
<dbReference type="EMBL" id="CP068108">
    <property type="protein sequence ID" value="QQU01382.1"/>
    <property type="molecule type" value="Genomic_DNA"/>
</dbReference>
<evidence type="ECO:0000313" key="1">
    <source>
        <dbReference type="EMBL" id="QQU01382.1"/>
    </source>
</evidence>
<gene>
    <name evidence="1" type="ORF">I6I88_06455</name>
</gene>
<accession>A0A9Q7E9N7</accession>
<organism evidence="1 2">
    <name type="scientific">Myroides odoratus</name>
    <name type="common">Flavobacterium odoratum</name>
    <dbReference type="NCBI Taxonomy" id="256"/>
    <lineage>
        <taxon>Bacteria</taxon>
        <taxon>Pseudomonadati</taxon>
        <taxon>Bacteroidota</taxon>
        <taxon>Flavobacteriia</taxon>
        <taxon>Flavobacteriales</taxon>
        <taxon>Flavobacteriaceae</taxon>
        <taxon>Myroides</taxon>
    </lineage>
</organism>
<dbReference type="AlphaFoldDB" id="A0A9Q7E9N7"/>